<evidence type="ECO:0000256" key="1">
    <source>
        <dbReference type="ARBA" id="ARBA00022737"/>
    </source>
</evidence>
<feature type="compositionally biased region" description="Low complexity" evidence="4">
    <location>
        <begin position="21"/>
        <end position="40"/>
    </location>
</feature>
<feature type="region of interest" description="Disordered" evidence="4">
    <location>
        <begin position="1"/>
        <end position="45"/>
    </location>
</feature>
<evidence type="ECO:0000256" key="2">
    <source>
        <dbReference type="ARBA" id="ARBA00022803"/>
    </source>
</evidence>
<feature type="coiled-coil region" evidence="3">
    <location>
        <begin position="334"/>
        <end position="410"/>
    </location>
</feature>
<dbReference type="InterPro" id="IPR051730">
    <property type="entry name" value="NASP-like"/>
</dbReference>
<comment type="caution">
    <text evidence="6">The sequence shown here is derived from an EMBL/GenBank/DDBJ whole genome shotgun (WGS) entry which is preliminary data.</text>
</comment>
<dbReference type="InterPro" id="IPR019544">
    <property type="entry name" value="Tetratricopeptide_SHNi-TPR_dom"/>
</dbReference>
<dbReference type="GO" id="GO:0034080">
    <property type="term" value="P:CENP-A containing chromatin assembly"/>
    <property type="evidence" value="ECO:0007669"/>
    <property type="project" value="TreeGrafter"/>
</dbReference>
<dbReference type="PANTHER" id="PTHR15081:SF1">
    <property type="entry name" value="NUCLEAR AUTOANTIGENIC SPERM PROTEIN"/>
    <property type="match status" value="1"/>
</dbReference>
<evidence type="ECO:0000259" key="5">
    <source>
        <dbReference type="Pfam" id="PF10516"/>
    </source>
</evidence>
<feature type="region of interest" description="Disordered" evidence="4">
    <location>
        <begin position="115"/>
        <end position="217"/>
    </location>
</feature>
<evidence type="ECO:0000313" key="6">
    <source>
        <dbReference type="EMBL" id="CAG7717110.1"/>
    </source>
</evidence>
<keyword evidence="1" id="KW-0677">Repeat</keyword>
<reference evidence="6" key="1">
    <citation type="submission" date="2021-06" db="EMBL/GenBank/DDBJ databases">
        <authorList>
            <person name="Hodson N. C."/>
            <person name="Mongue J. A."/>
            <person name="Jaron S. K."/>
        </authorList>
    </citation>
    <scope>NUCLEOTIDE SEQUENCE</scope>
</reference>
<proteinExistence type="predicted"/>
<dbReference type="Proteomes" id="UP000708208">
    <property type="component" value="Unassembled WGS sequence"/>
</dbReference>
<keyword evidence="2" id="KW-0802">TPR repeat</keyword>
<gene>
    <name evidence="6" type="ORF">AFUS01_LOCUS6584</name>
</gene>
<dbReference type="Pfam" id="PF10516">
    <property type="entry name" value="SHNi-TPR"/>
    <property type="match status" value="1"/>
</dbReference>
<dbReference type="EMBL" id="CAJVCH010043365">
    <property type="protein sequence ID" value="CAG7717110.1"/>
    <property type="molecule type" value="Genomic_DNA"/>
</dbReference>
<feature type="domain" description="Tetratricopeptide SHNi-TPR" evidence="5">
    <location>
        <begin position="277"/>
        <end position="306"/>
    </location>
</feature>
<keyword evidence="3" id="KW-0175">Coiled coil</keyword>
<dbReference type="GO" id="GO:0042393">
    <property type="term" value="F:histone binding"/>
    <property type="evidence" value="ECO:0007669"/>
    <property type="project" value="TreeGrafter"/>
</dbReference>
<accession>A0A8J2JHL6</accession>
<evidence type="ECO:0000256" key="3">
    <source>
        <dbReference type="SAM" id="Coils"/>
    </source>
</evidence>
<feature type="coiled-coil region" evidence="3">
    <location>
        <begin position="242"/>
        <end position="277"/>
    </location>
</feature>
<dbReference type="GO" id="GO:0005654">
    <property type="term" value="C:nucleoplasm"/>
    <property type="evidence" value="ECO:0007669"/>
    <property type="project" value="TreeGrafter"/>
</dbReference>
<evidence type="ECO:0000256" key="4">
    <source>
        <dbReference type="SAM" id="MobiDB-lite"/>
    </source>
</evidence>
<dbReference type="AlphaFoldDB" id="A0A8J2JHL6"/>
<feature type="compositionally biased region" description="Acidic residues" evidence="4">
    <location>
        <begin position="122"/>
        <end position="144"/>
    </location>
</feature>
<name>A0A8J2JHL6_9HEXA</name>
<feature type="compositionally biased region" description="Basic and acidic residues" evidence="4">
    <location>
        <begin position="145"/>
        <end position="174"/>
    </location>
</feature>
<keyword evidence="7" id="KW-1185">Reference proteome</keyword>
<dbReference type="OrthoDB" id="5587616at2759"/>
<evidence type="ECO:0000313" key="7">
    <source>
        <dbReference type="Proteomes" id="UP000708208"/>
    </source>
</evidence>
<sequence>MVQEQETTPAVEKMSESPVKTAATAEAASAETPGSSTSPSTDKEENVKKALNALIQGKRHMLIKDTVHACAALGEACRLFTEVYGPLAREHAEAHFFYGKALLDQARAELAVFEAPAADAKSDEDTEESGEDEEEEEEEEEGEGSSEKKKADEGKKEEEAKVEAAEPVKEKEPNAEEDLNVPSPAEANGQNGSTTMEADEEQPSTSKGPADETLVDPGEDLSSLELAWEVLEIAKLSYCKQIEELEGKLKGSEVENRETQEETLKQLKQRLAESNSLLGEVGTESENYPQAIEDFKTSLAMYTEFESPDSREIAQVHFHIGVAHGLAKTFQDSIDSFKKSVEIIRQRIENLKKKVEKEKPEGETLVAIQNEIKELTELLPELEERINDTLEQEKEAMKSAEEEKMEEEIIQRNSPVKNPNPPAANDISHLVKKRKKEKNLPQQLMGIPLNPFLPPVNKFHILKKYLQVQVYYNFRGTFVGYSVTHLNII</sequence>
<organism evidence="6 7">
    <name type="scientific">Allacma fusca</name>
    <dbReference type="NCBI Taxonomy" id="39272"/>
    <lineage>
        <taxon>Eukaryota</taxon>
        <taxon>Metazoa</taxon>
        <taxon>Ecdysozoa</taxon>
        <taxon>Arthropoda</taxon>
        <taxon>Hexapoda</taxon>
        <taxon>Collembola</taxon>
        <taxon>Symphypleona</taxon>
        <taxon>Sminthuridae</taxon>
        <taxon>Allacma</taxon>
    </lineage>
</organism>
<protein>
    <recommendedName>
        <fullName evidence="5">Tetratricopeptide SHNi-TPR domain-containing protein</fullName>
    </recommendedName>
</protein>
<dbReference type="GO" id="GO:0006335">
    <property type="term" value="P:DNA replication-dependent chromatin assembly"/>
    <property type="evidence" value="ECO:0007669"/>
    <property type="project" value="TreeGrafter"/>
</dbReference>
<dbReference type="PANTHER" id="PTHR15081">
    <property type="entry name" value="NUCLEAR AUTOANTIGENIC SPERM PROTEIN NASP -RELATED"/>
    <property type="match status" value="1"/>
</dbReference>